<protein>
    <recommendedName>
        <fullName evidence="3">AB hydrolase-1 domain-containing protein</fullName>
    </recommendedName>
</protein>
<dbReference type="EMBL" id="NWSH01001605">
    <property type="protein sequence ID" value="PCG70728.1"/>
    <property type="molecule type" value="Genomic_DNA"/>
</dbReference>
<dbReference type="STRING" id="7102.A0A2A4JG93"/>
<dbReference type="AlphaFoldDB" id="A0A2A4JG93"/>
<dbReference type="PANTHER" id="PTHR43798">
    <property type="entry name" value="MONOACYLGLYCEROL LIPASE"/>
    <property type="match status" value="1"/>
</dbReference>
<evidence type="ECO:0000313" key="4">
    <source>
        <dbReference type="EMBL" id="PCG70728.1"/>
    </source>
</evidence>
<comment type="caution">
    <text evidence="4">The sequence shown here is derived from an EMBL/GenBank/DDBJ whole genome shotgun (WGS) entry which is preliminary data.</text>
</comment>
<name>A0A2A4JG93_HELVI</name>
<keyword evidence="2" id="KW-0378">Hydrolase</keyword>
<reference evidence="4" key="1">
    <citation type="submission" date="2017-09" db="EMBL/GenBank/DDBJ databases">
        <title>Contemporary evolution of a Lepidopteran species, Heliothis virescens, in response to modern agricultural practices.</title>
        <authorList>
            <person name="Fritz M.L."/>
            <person name="Deyonke A.M."/>
            <person name="Papanicolaou A."/>
            <person name="Micinski S."/>
            <person name="Westbrook J."/>
            <person name="Gould F."/>
        </authorList>
    </citation>
    <scope>NUCLEOTIDE SEQUENCE [LARGE SCALE GENOMIC DNA]</scope>
    <source>
        <strain evidence="4">HvINT-</strain>
        <tissue evidence="4">Whole body</tissue>
    </source>
</reference>
<dbReference type="GO" id="GO:0016020">
    <property type="term" value="C:membrane"/>
    <property type="evidence" value="ECO:0007669"/>
    <property type="project" value="TreeGrafter"/>
</dbReference>
<dbReference type="InterPro" id="IPR029058">
    <property type="entry name" value="AB_hydrolase_fold"/>
</dbReference>
<dbReference type="PANTHER" id="PTHR43798:SF14">
    <property type="entry name" value="SERINE HYDROLASE-LIKE PROTEIN DDB_G0286239"/>
    <property type="match status" value="1"/>
</dbReference>
<accession>A0A2A4JG93</accession>
<comment type="similarity">
    <text evidence="1">Belongs to the AB hydrolase superfamily.</text>
</comment>
<evidence type="ECO:0000256" key="1">
    <source>
        <dbReference type="ARBA" id="ARBA00008645"/>
    </source>
</evidence>
<dbReference type="Pfam" id="PF00561">
    <property type="entry name" value="Abhydrolase_1"/>
    <property type="match status" value="1"/>
</dbReference>
<organism evidence="4">
    <name type="scientific">Heliothis virescens</name>
    <name type="common">Tobacco budworm moth</name>
    <dbReference type="NCBI Taxonomy" id="7102"/>
    <lineage>
        <taxon>Eukaryota</taxon>
        <taxon>Metazoa</taxon>
        <taxon>Ecdysozoa</taxon>
        <taxon>Arthropoda</taxon>
        <taxon>Hexapoda</taxon>
        <taxon>Insecta</taxon>
        <taxon>Pterygota</taxon>
        <taxon>Neoptera</taxon>
        <taxon>Endopterygota</taxon>
        <taxon>Lepidoptera</taxon>
        <taxon>Glossata</taxon>
        <taxon>Ditrysia</taxon>
        <taxon>Noctuoidea</taxon>
        <taxon>Noctuidae</taxon>
        <taxon>Heliothinae</taxon>
        <taxon>Heliothis</taxon>
    </lineage>
</organism>
<evidence type="ECO:0000259" key="3">
    <source>
        <dbReference type="Pfam" id="PF00561"/>
    </source>
</evidence>
<dbReference type="SUPFAM" id="SSF53474">
    <property type="entry name" value="alpha/beta-Hydrolases"/>
    <property type="match status" value="1"/>
</dbReference>
<evidence type="ECO:0000256" key="2">
    <source>
        <dbReference type="ARBA" id="ARBA00022801"/>
    </source>
</evidence>
<gene>
    <name evidence="4" type="ORF">B5V51_2666</name>
</gene>
<sequence>MKGKLQLQESEVTIKAPWGNIAALSWGDPSNPPVMMCHGKMDAGSGFRPLVSRLPTSFFYLSIDLPGNGRSDHLPKGVRYTVMDLVPTLVKVKDHFKWDKFIYIGHSLGVPIGKLFNIAYPGHMTRVIELDPVPAHHTWPCTREGIHDWFHNYYMMYNDDRYFKFNSGLETAPKYTYEKAQQMMMQTRGLSKEATDHVLERCLVPAGDGLYRFTFDQRMKEVTVLPFSGEMLGNIYATASTPTFCVLAKNMVDIGIYDPVPFVMDEKAWPNRNYRFKIVEGGHDVHIENPDCMAEDISKFLLEETKSKL</sequence>
<feature type="domain" description="AB hydrolase-1" evidence="3">
    <location>
        <begin position="32"/>
        <end position="167"/>
    </location>
</feature>
<proteinExistence type="inferred from homology"/>
<dbReference type="InterPro" id="IPR000073">
    <property type="entry name" value="AB_hydrolase_1"/>
</dbReference>
<dbReference type="GO" id="GO:0016787">
    <property type="term" value="F:hydrolase activity"/>
    <property type="evidence" value="ECO:0007669"/>
    <property type="project" value="UniProtKB-KW"/>
</dbReference>
<dbReference type="InterPro" id="IPR050266">
    <property type="entry name" value="AB_hydrolase_sf"/>
</dbReference>
<dbReference type="Gene3D" id="3.40.50.1820">
    <property type="entry name" value="alpha/beta hydrolase"/>
    <property type="match status" value="1"/>
</dbReference>